<proteinExistence type="inferred from homology"/>
<dbReference type="PROSITE" id="PS52015">
    <property type="entry name" value="TONB_CTD"/>
    <property type="match status" value="1"/>
</dbReference>
<keyword evidence="7" id="KW-0653">Protein transport</keyword>
<comment type="caution">
    <text evidence="12">The sequence shown here is derived from an EMBL/GenBank/DDBJ whole genome shotgun (WGS) entry which is preliminary data.</text>
</comment>
<evidence type="ECO:0000256" key="4">
    <source>
        <dbReference type="ARBA" id="ARBA00022475"/>
    </source>
</evidence>
<dbReference type="EMBL" id="BAABHA010000002">
    <property type="protein sequence ID" value="GAA4378820.1"/>
    <property type="molecule type" value="Genomic_DNA"/>
</dbReference>
<keyword evidence="5" id="KW-0997">Cell inner membrane</keyword>
<evidence type="ECO:0000259" key="11">
    <source>
        <dbReference type="PROSITE" id="PS52015"/>
    </source>
</evidence>
<evidence type="ECO:0000256" key="6">
    <source>
        <dbReference type="ARBA" id="ARBA00022692"/>
    </source>
</evidence>
<evidence type="ECO:0000256" key="1">
    <source>
        <dbReference type="ARBA" id="ARBA00004383"/>
    </source>
</evidence>
<keyword evidence="6" id="KW-0812">Transmembrane</keyword>
<reference evidence="13" key="1">
    <citation type="journal article" date="2019" name="Int. J. Syst. Evol. Microbiol.">
        <title>The Global Catalogue of Microorganisms (GCM) 10K type strain sequencing project: providing services to taxonomists for standard genome sequencing and annotation.</title>
        <authorList>
            <consortium name="The Broad Institute Genomics Platform"/>
            <consortium name="The Broad Institute Genome Sequencing Center for Infectious Disease"/>
            <person name="Wu L."/>
            <person name="Ma J."/>
        </authorList>
    </citation>
    <scope>NUCLEOTIDE SEQUENCE [LARGE SCALE GENOMIC DNA]</scope>
    <source>
        <strain evidence="13">JCM 17924</strain>
    </source>
</reference>
<evidence type="ECO:0000256" key="5">
    <source>
        <dbReference type="ARBA" id="ARBA00022519"/>
    </source>
</evidence>
<feature type="domain" description="TonB C-terminal" evidence="11">
    <location>
        <begin position="182"/>
        <end position="278"/>
    </location>
</feature>
<name>A0ABP8IXP2_9BACT</name>
<dbReference type="NCBIfam" id="TIGR01352">
    <property type="entry name" value="tonB_Cterm"/>
    <property type="match status" value="1"/>
</dbReference>
<dbReference type="SUPFAM" id="SSF74653">
    <property type="entry name" value="TolA/TonB C-terminal domain"/>
    <property type="match status" value="4"/>
</dbReference>
<keyword evidence="8" id="KW-1133">Transmembrane helix</keyword>
<accession>A0ABP8IXP2</accession>
<comment type="subcellular location">
    <subcellularLocation>
        <location evidence="1">Cell inner membrane</location>
        <topology evidence="1">Single-pass membrane protein</topology>
        <orientation evidence="1">Periplasmic side</orientation>
    </subcellularLocation>
</comment>
<keyword evidence="4" id="KW-1003">Cell membrane</keyword>
<keyword evidence="13" id="KW-1185">Reference proteome</keyword>
<feature type="region of interest" description="Disordered" evidence="10">
    <location>
        <begin position="501"/>
        <end position="527"/>
    </location>
</feature>
<dbReference type="InterPro" id="IPR037682">
    <property type="entry name" value="TonB_C"/>
</dbReference>
<keyword evidence="3" id="KW-0813">Transport</keyword>
<evidence type="ECO:0000256" key="7">
    <source>
        <dbReference type="ARBA" id="ARBA00022927"/>
    </source>
</evidence>
<keyword evidence="9" id="KW-0472">Membrane</keyword>
<protein>
    <recommendedName>
        <fullName evidence="11">TonB C-terminal domain-containing protein</fullName>
    </recommendedName>
</protein>
<comment type="similarity">
    <text evidence="2">Belongs to the TonB family.</text>
</comment>
<dbReference type="Pfam" id="PF03544">
    <property type="entry name" value="TonB_C"/>
    <property type="match status" value="4"/>
</dbReference>
<evidence type="ECO:0000256" key="3">
    <source>
        <dbReference type="ARBA" id="ARBA00022448"/>
    </source>
</evidence>
<evidence type="ECO:0000256" key="8">
    <source>
        <dbReference type="ARBA" id="ARBA00022989"/>
    </source>
</evidence>
<evidence type="ECO:0000313" key="12">
    <source>
        <dbReference type="EMBL" id="GAA4378820.1"/>
    </source>
</evidence>
<dbReference type="Gene3D" id="3.30.1150.10">
    <property type="match status" value="4"/>
</dbReference>
<dbReference type="InterPro" id="IPR006260">
    <property type="entry name" value="TonB/TolA_C"/>
</dbReference>
<evidence type="ECO:0000256" key="2">
    <source>
        <dbReference type="ARBA" id="ARBA00006555"/>
    </source>
</evidence>
<dbReference type="PANTHER" id="PTHR33446:SF2">
    <property type="entry name" value="PROTEIN TONB"/>
    <property type="match status" value="1"/>
</dbReference>
<dbReference type="InterPro" id="IPR051045">
    <property type="entry name" value="TonB-dependent_transducer"/>
</dbReference>
<dbReference type="Proteomes" id="UP001500454">
    <property type="component" value="Unassembled WGS sequence"/>
</dbReference>
<dbReference type="PANTHER" id="PTHR33446">
    <property type="entry name" value="PROTEIN TONB-RELATED"/>
    <property type="match status" value="1"/>
</dbReference>
<gene>
    <name evidence="12" type="ORF">GCM10023186_15710</name>
</gene>
<sequence length="543" mass="58349">MLLLGGVLALPLLPVAAQQRAGVKKAPVKAAPATAEPVYEAYQLQVKPEYAEGQFALQQYLKAARLPSEVQQGKVQGAVLVGFVVRSDGRLTDTFIARGLSAATNAEALRLIQAMPKWRPGRQSDKAVATRFAVTVPFQKLASPSKSSDLMDLADLQKPQVVETDRSKQIYTYVEQMPQFPGGMPGLHNYLVQNLKYPELAQRNQVEGKVFVNFVVRQDGSINDVKVQKGIGAGCDEEAVRVIKAMPAWTPGKQNGRVVNVQYTVPVTFSATPAKPDVGAAETPTPAEEKVYTYVEQMPAIGGSPGGVTAAVQTALKLPVEVREGRTAGLVFVKFVVRANGSVTDAVVARSLCASCDEAALTAVNSLTGFEPGKQNGRAVPVQLTVPVPMYGPNHVFDGGQVAVQASFPGGGTALRQYMTDKLREPKVLKQENLRGAVEVRFVIQNDGRIGAAEVVRRLCRSCDEEALRLVRDMPRWTPARNAAGQPVAQRQNVIIPMPVKPAETAPRDRSGKTATPGEAPGYAASAHQLPSAPRFVLTYRSL</sequence>
<evidence type="ECO:0000256" key="10">
    <source>
        <dbReference type="SAM" id="MobiDB-lite"/>
    </source>
</evidence>
<evidence type="ECO:0000313" key="13">
    <source>
        <dbReference type="Proteomes" id="UP001500454"/>
    </source>
</evidence>
<organism evidence="12 13">
    <name type="scientific">Hymenobacter koreensis</name>
    <dbReference type="NCBI Taxonomy" id="1084523"/>
    <lineage>
        <taxon>Bacteria</taxon>
        <taxon>Pseudomonadati</taxon>
        <taxon>Bacteroidota</taxon>
        <taxon>Cytophagia</taxon>
        <taxon>Cytophagales</taxon>
        <taxon>Hymenobacteraceae</taxon>
        <taxon>Hymenobacter</taxon>
    </lineage>
</organism>
<evidence type="ECO:0000256" key="9">
    <source>
        <dbReference type="ARBA" id="ARBA00023136"/>
    </source>
</evidence>